<reference evidence="2" key="1">
    <citation type="submission" date="2020-10" db="EMBL/GenBank/DDBJ databases">
        <authorList>
            <person name="Gilroy R."/>
        </authorList>
    </citation>
    <scope>NUCLEOTIDE SEQUENCE</scope>
    <source>
        <strain evidence="2">B1-3475</strain>
    </source>
</reference>
<accession>A0A9D9HM43</accession>
<dbReference type="PROSITE" id="PS51257">
    <property type="entry name" value="PROKAR_LIPOPROTEIN"/>
    <property type="match status" value="1"/>
</dbReference>
<evidence type="ECO:0008006" key="4">
    <source>
        <dbReference type="Google" id="ProtNLM"/>
    </source>
</evidence>
<evidence type="ECO:0000313" key="3">
    <source>
        <dbReference type="Proteomes" id="UP000823617"/>
    </source>
</evidence>
<feature type="chain" id="PRO_5038790053" description="Lipoprotein" evidence="1">
    <location>
        <begin position="21"/>
        <end position="201"/>
    </location>
</feature>
<comment type="caution">
    <text evidence="2">The sequence shown here is derived from an EMBL/GenBank/DDBJ whole genome shotgun (WGS) entry which is preliminary data.</text>
</comment>
<feature type="signal peptide" evidence="1">
    <location>
        <begin position="1"/>
        <end position="20"/>
    </location>
</feature>
<dbReference type="EMBL" id="JADIMK010000086">
    <property type="protein sequence ID" value="MBO8456360.1"/>
    <property type="molecule type" value="Genomic_DNA"/>
</dbReference>
<protein>
    <recommendedName>
        <fullName evidence="4">Lipoprotein</fullName>
    </recommendedName>
</protein>
<sequence length="201" mass="22883">MKRIAAIFSAMLLGCVSSFAQNPSQLEGIGEFTFFGVDFSHVKVFAAEETPSEFVKAFEGINNLFLTEPDKYIALLERRLQRPVACVDIEPVIDRLQNIDLENLKTLRTVSNFTGEEMSQMVRDLPIGDDLSGTGLVILANCLDKSRPEAHYVFVFFDIDTRDIITAWNSYGEARGFGLRNYWARSVYKAISYIRTPDYRW</sequence>
<proteinExistence type="predicted"/>
<evidence type="ECO:0000313" key="2">
    <source>
        <dbReference type="EMBL" id="MBO8456360.1"/>
    </source>
</evidence>
<organism evidence="2 3">
    <name type="scientific">Candidatus Cryptobacteroides intestinigallinarum</name>
    <dbReference type="NCBI Taxonomy" id="2840767"/>
    <lineage>
        <taxon>Bacteria</taxon>
        <taxon>Pseudomonadati</taxon>
        <taxon>Bacteroidota</taxon>
        <taxon>Bacteroidia</taxon>
        <taxon>Bacteroidales</taxon>
        <taxon>Candidatus Cryptobacteroides</taxon>
    </lineage>
</organism>
<name>A0A9D9HM43_9BACT</name>
<dbReference type="Proteomes" id="UP000823617">
    <property type="component" value="Unassembled WGS sequence"/>
</dbReference>
<gene>
    <name evidence="2" type="ORF">IAC08_08195</name>
</gene>
<evidence type="ECO:0000256" key="1">
    <source>
        <dbReference type="SAM" id="SignalP"/>
    </source>
</evidence>
<reference evidence="2" key="2">
    <citation type="journal article" date="2021" name="PeerJ">
        <title>Extensive microbial diversity within the chicken gut microbiome revealed by metagenomics and culture.</title>
        <authorList>
            <person name="Gilroy R."/>
            <person name="Ravi A."/>
            <person name="Getino M."/>
            <person name="Pursley I."/>
            <person name="Horton D.L."/>
            <person name="Alikhan N.F."/>
            <person name="Baker D."/>
            <person name="Gharbi K."/>
            <person name="Hall N."/>
            <person name="Watson M."/>
            <person name="Adriaenssens E.M."/>
            <person name="Foster-Nyarko E."/>
            <person name="Jarju S."/>
            <person name="Secka A."/>
            <person name="Antonio M."/>
            <person name="Oren A."/>
            <person name="Chaudhuri R.R."/>
            <person name="La Ragione R."/>
            <person name="Hildebrand F."/>
            <person name="Pallen M.J."/>
        </authorList>
    </citation>
    <scope>NUCLEOTIDE SEQUENCE</scope>
    <source>
        <strain evidence="2">B1-3475</strain>
    </source>
</reference>
<dbReference type="AlphaFoldDB" id="A0A9D9HM43"/>
<keyword evidence="1" id="KW-0732">Signal</keyword>